<keyword evidence="1" id="KW-0150">Chloroplast</keyword>
<proteinExistence type="predicted"/>
<dbReference type="AlphaFoldDB" id="A0A1Z1M6A9"/>
<geneLocation type="chloroplast" evidence="1"/>
<sequence>MILSNLILFHLLFKNYNNNNYLMKVFNDNQIDYKKTVSLVGCNLNKFLFNVVLKPSKMTDVNDLFDIKTKQHFVSRNFWQKLVNKYWQETIFISNSNSSSENYMNKLKAAGLSVYKSSDYKTFLMNFSQDLLNGNIQVSIDKKTSSFVPLIFDQNNMYVKYRWFKFLKFKQISFGFKNKFRSSYILEESKTLPLFTLINKNSQIVMSESPEMLLRNKNFVNLTTKFLSIFFITPKESKKLYTGLLFINPEDAVEYKNHIQSQYSKSTRVNSIKFVSSNLDLYHELLSSSVNNAEFRLVPDLKELSNFIYRYRKYKHILIDQNQKYGFNYFQGQPIYIIKSFKAKNRNTNLHESVDYFYHVNKKESFIEYQPIFLNYQTAINAWNKFKKTHDYYNLPSKPQIYVSNLESFIQTSDYKNNHSRMVFIPSFQTYKFIRQFSQKTSTTNFYFIKSIVQQTSYLKTLLFRFIWSLTSRQPINW</sequence>
<name>A0A1Z1M6A9_BOSMO</name>
<gene>
    <name evidence="1" type="primary">ycf80</name>
</gene>
<evidence type="ECO:0000313" key="1">
    <source>
        <dbReference type="EMBL" id="ARW61627.1"/>
    </source>
</evidence>
<accession>A0A1Z1M6A9</accession>
<organism evidence="1">
    <name type="scientific">Bostrychia moritziana</name>
    <name type="common">Red alga</name>
    <name type="synonym">Polysiphonia moritziana</name>
    <dbReference type="NCBI Taxonomy" id="103713"/>
    <lineage>
        <taxon>Eukaryota</taxon>
        <taxon>Rhodophyta</taxon>
        <taxon>Florideophyceae</taxon>
        <taxon>Rhodymeniophycidae</taxon>
        <taxon>Ceramiales</taxon>
        <taxon>Rhodomelaceae</taxon>
        <taxon>Bostrychia</taxon>
    </lineage>
</organism>
<evidence type="ECO:0008006" key="2">
    <source>
        <dbReference type="Google" id="ProtNLM"/>
    </source>
</evidence>
<reference evidence="1" key="1">
    <citation type="journal article" date="2017" name="J. Phycol.">
        <title>Analysis of chloroplast genomes and a supermatrix inform reclassification of the Rhodomelaceae (Rhodophyta).</title>
        <authorList>
            <person name="Diaz-Tapia P."/>
            <person name="Maggs C.A."/>
            <person name="West J.A."/>
            <person name="Verbruggen H."/>
        </authorList>
    </citation>
    <scope>NUCLEOTIDE SEQUENCE</scope>
    <source>
        <strain evidence="1">JW3660</strain>
    </source>
</reference>
<dbReference type="EMBL" id="MF101419">
    <property type="protein sequence ID" value="ARW61627.1"/>
    <property type="molecule type" value="Genomic_DNA"/>
</dbReference>
<dbReference type="GeneID" id="33354702"/>
<dbReference type="RefSeq" id="YP_009393065.1">
    <property type="nucleotide sequence ID" value="NC_035266.1"/>
</dbReference>
<keyword evidence="1" id="KW-0934">Plastid</keyword>
<protein>
    <recommendedName>
        <fullName evidence="2">Ycf80</fullName>
    </recommendedName>
</protein>